<proteinExistence type="predicted"/>
<evidence type="ECO:0000313" key="1">
    <source>
        <dbReference type="Proteomes" id="UP000095286"/>
    </source>
</evidence>
<name>A0AC35U706_9BILA</name>
<accession>A0AC35U706</accession>
<dbReference type="WBParaSite" id="RSKR_0000839000.1">
    <property type="protein sequence ID" value="RSKR_0000839000.1"/>
    <property type="gene ID" value="RSKR_0000839000"/>
</dbReference>
<reference evidence="2" key="1">
    <citation type="submission" date="2016-11" db="UniProtKB">
        <authorList>
            <consortium name="WormBaseParasite"/>
        </authorList>
    </citation>
    <scope>IDENTIFICATION</scope>
    <source>
        <strain evidence="2">KR3021</strain>
    </source>
</reference>
<evidence type="ECO:0000313" key="2">
    <source>
        <dbReference type="WBParaSite" id="RSKR_0000839000.1"/>
    </source>
</evidence>
<sequence length="238" mass="28492">MSDFMKEDQLTDEVLSCPDLNNKIIFGGCQTILDDEEEEDEEEVEDEEDEEEKRKAAERERKKEEVRKRLIETSRAKKAKKGFLTPERKKKLRKLLLEKAAEDLKKQQMVREKERQRILKERIMPMPDLDNLDEGDMKEAVSEFIKRIEELESDTYELNYSVRQKDFEINEMTIAVNDLRGKFVKPTLKKISKTDNKFDKIKKKETPKVDFRSKLKQIESNKFAMEEEKEKEKFEWTK</sequence>
<organism evidence="1 2">
    <name type="scientific">Rhabditophanes sp. KR3021</name>
    <dbReference type="NCBI Taxonomy" id="114890"/>
    <lineage>
        <taxon>Eukaryota</taxon>
        <taxon>Metazoa</taxon>
        <taxon>Ecdysozoa</taxon>
        <taxon>Nematoda</taxon>
        <taxon>Chromadorea</taxon>
        <taxon>Rhabditida</taxon>
        <taxon>Tylenchina</taxon>
        <taxon>Panagrolaimomorpha</taxon>
        <taxon>Strongyloidoidea</taxon>
        <taxon>Alloionematidae</taxon>
        <taxon>Rhabditophanes</taxon>
    </lineage>
</organism>
<dbReference type="Proteomes" id="UP000095286">
    <property type="component" value="Unplaced"/>
</dbReference>
<protein>
    <submittedName>
        <fullName evidence="2">Troponin I 4</fullName>
    </submittedName>
</protein>